<dbReference type="Gene3D" id="1.10.760.10">
    <property type="entry name" value="Cytochrome c-like domain"/>
    <property type="match status" value="5"/>
</dbReference>
<proteinExistence type="predicted"/>
<evidence type="ECO:0000256" key="3">
    <source>
        <dbReference type="ARBA" id="ARBA00022723"/>
    </source>
</evidence>
<evidence type="ECO:0000256" key="1">
    <source>
        <dbReference type="ARBA" id="ARBA00022448"/>
    </source>
</evidence>
<dbReference type="InterPro" id="IPR051811">
    <property type="entry name" value="Cytochrome_c550/c551-like"/>
</dbReference>
<reference evidence="7" key="1">
    <citation type="submission" date="2018-05" db="EMBL/GenBank/DDBJ databases">
        <authorList>
            <person name="Lanie J.A."/>
            <person name="Ng W.-L."/>
            <person name="Kazmierczak K.M."/>
            <person name="Andrzejewski T.M."/>
            <person name="Davidsen T.M."/>
            <person name="Wayne K.J."/>
            <person name="Tettelin H."/>
            <person name="Glass J.I."/>
            <person name="Rusch D."/>
            <person name="Podicherti R."/>
            <person name="Tsui H.-C.T."/>
            <person name="Winkler M.E."/>
        </authorList>
    </citation>
    <scope>NUCLEOTIDE SEQUENCE</scope>
</reference>
<dbReference type="GO" id="GO:0009055">
    <property type="term" value="F:electron transfer activity"/>
    <property type="evidence" value="ECO:0007669"/>
    <property type="project" value="InterPro"/>
</dbReference>
<dbReference type="AlphaFoldDB" id="A0A381S1B2"/>
<dbReference type="EMBL" id="UINC01002484">
    <property type="protein sequence ID" value="SUZ97179.1"/>
    <property type="molecule type" value="Genomic_DNA"/>
</dbReference>
<evidence type="ECO:0000259" key="6">
    <source>
        <dbReference type="PROSITE" id="PS51007"/>
    </source>
</evidence>
<dbReference type="PROSITE" id="PS51007">
    <property type="entry name" value="CYTC"/>
    <property type="match status" value="4"/>
</dbReference>
<evidence type="ECO:0000313" key="7">
    <source>
        <dbReference type="EMBL" id="SUZ97179.1"/>
    </source>
</evidence>
<dbReference type="InterPro" id="IPR036909">
    <property type="entry name" value="Cyt_c-like_dom_sf"/>
</dbReference>
<sequence length="770" mass="87738">FLSPYYKVDQVVVNDLTDNVNFTRVPKVDRCMTCHKGILKKEFENDEQPFKAHPKLDLFLSSTSPHPVEEFGCTSCHGGRGRGTDFVSTVHVPSSLKQGKEWEEKYHWHQLHHWDTPMLPMQYVEASCFKCHSNETSVKYADKLNLGLNLIERSGCFGCHKIDKYNDRPKAGPSLEKVASKVTKEWAYNWISDPKSFRHNTWMPRFFNQSNNSDEDSQNRTNQEIHAIVHYLFKNSSEYGMDSVPIKGDGKNGELLVSSLGCFGCHQIAPDPLNQTTSIETLRREQGPNLVGTGSKTSLNWIYSWLKDPQKYSSSTRMPNLRLTNQEAADIASYLSSLTKEGFSEKNIPSTDEKVLDEITLDFLKKMNSDKDSRIKRGEMTFEEKLDYNGEKLIRMYGCFGCHDIPGFENDKPIGTELTFEGSKLVEKLDFGFIKIPHSREAWFTQKLKEPRIFDRGKVKLPDEKLRMPNYDFSEDEIAAIVTALIGFVKDEIPESKIPERNERNLAIEAGEELIRINNCLGCHIIDDKGGAIQPTIATWLGDIAGASSAEDPSLIQSFAPPILDTEGRKVQPEWLFNFLNHPTMIRPNLQVRMPTFAVISDEDWNKIIKYFQLKDGQTLAYENPHQISKSSASYRAGDVIQDLGACNNCHFYGSTKPKQAALTWAPNLSLTKERLRSEWVLDWLRDPQAIIPGTKMPTPYVPIDEQIEDVKSSWGKDVAKLHPDSEAMLKALRDYLWGIEGQQDVSAIVKRHLETEGYGFIVEDEEDEW</sequence>
<gene>
    <name evidence="7" type="ORF">METZ01_LOCUS50033</name>
</gene>
<keyword evidence="5" id="KW-0408">Iron</keyword>
<dbReference type="PANTHER" id="PTHR37823">
    <property type="entry name" value="CYTOCHROME C-553-LIKE"/>
    <property type="match status" value="1"/>
</dbReference>
<feature type="domain" description="Cytochrome c" evidence="6">
    <location>
        <begin position="248"/>
        <end position="339"/>
    </location>
</feature>
<accession>A0A381S1B2</accession>
<organism evidence="7">
    <name type="scientific">marine metagenome</name>
    <dbReference type="NCBI Taxonomy" id="408172"/>
    <lineage>
        <taxon>unclassified sequences</taxon>
        <taxon>metagenomes</taxon>
        <taxon>ecological metagenomes</taxon>
    </lineage>
</organism>
<keyword evidence="3" id="KW-0479">Metal-binding</keyword>
<feature type="domain" description="Cytochrome c" evidence="6">
    <location>
        <begin position="506"/>
        <end position="616"/>
    </location>
</feature>
<dbReference type="InterPro" id="IPR009056">
    <property type="entry name" value="Cyt_c-like_dom"/>
</dbReference>
<dbReference type="PANTHER" id="PTHR37823:SF1">
    <property type="entry name" value="CYTOCHROME C-553-LIKE"/>
    <property type="match status" value="1"/>
</dbReference>
<keyword evidence="2" id="KW-0349">Heme</keyword>
<name>A0A381S1B2_9ZZZZ</name>
<evidence type="ECO:0000256" key="2">
    <source>
        <dbReference type="ARBA" id="ARBA00022617"/>
    </source>
</evidence>
<feature type="non-terminal residue" evidence="7">
    <location>
        <position position="1"/>
    </location>
</feature>
<feature type="domain" description="Cytochrome c" evidence="6">
    <location>
        <begin position="142"/>
        <end position="236"/>
    </location>
</feature>
<keyword evidence="4" id="KW-0249">Electron transport</keyword>
<dbReference type="GO" id="GO:0020037">
    <property type="term" value="F:heme binding"/>
    <property type="evidence" value="ECO:0007669"/>
    <property type="project" value="InterPro"/>
</dbReference>
<dbReference type="Pfam" id="PF00034">
    <property type="entry name" value="Cytochrom_C"/>
    <property type="match status" value="1"/>
</dbReference>
<keyword evidence="1" id="KW-0813">Transport</keyword>
<dbReference type="SUPFAM" id="SSF46626">
    <property type="entry name" value="Cytochrome c"/>
    <property type="match status" value="5"/>
</dbReference>
<evidence type="ECO:0000256" key="4">
    <source>
        <dbReference type="ARBA" id="ARBA00022982"/>
    </source>
</evidence>
<protein>
    <recommendedName>
        <fullName evidence="6">Cytochrome c domain-containing protein</fullName>
    </recommendedName>
</protein>
<dbReference type="SUPFAM" id="SSF48695">
    <property type="entry name" value="Multiheme cytochromes"/>
    <property type="match status" value="1"/>
</dbReference>
<dbReference type="InterPro" id="IPR036280">
    <property type="entry name" value="Multihaem_cyt_sf"/>
</dbReference>
<evidence type="ECO:0000256" key="5">
    <source>
        <dbReference type="ARBA" id="ARBA00023004"/>
    </source>
</evidence>
<feature type="domain" description="Cytochrome c" evidence="6">
    <location>
        <begin position="633"/>
        <end position="719"/>
    </location>
</feature>
<dbReference type="GO" id="GO:0046872">
    <property type="term" value="F:metal ion binding"/>
    <property type="evidence" value="ECO:0007669"/>
    <property type="project" value="UniProtKB-KW"/>
</dbReference>